<dbReference type="InterPro" id="IPR011067">
    <property type="entry name" value="Plasmid_toxin/cell-grow_inhib"/>
</dbReference>
<dbReference type="Proteomes" id="UP000733744">
    <property type="component" value="Unassembled WGS sequence"/>
</dbReference>
<dbReference type="SUPFAM" id="SSF50118">
    <property type="entry name" value="Cell growth inhibitor/plasmid maintenance toxic component"/>
    <property type="match status" value="1"/>
</dbReference>
<dbReference type="RefSeq" id="WP_127028592.1">
    <property type="nucleotide sequence ID" value="NZ_RYFG02000105.1"/>
</dbReference>
<name>A0ABY3CBU6_9GAMM</name>
<accession>A0ABY3CBU6</accession>
<organism evidence="1 2">
    <name type="scientific">Candidatus Methylobacter oryzae</name>
    <dbReference type="NCBI Taxonomy" id="2497749"/>
    <lineage>
        <taxon>Bacteria</taxon>
        <taxon>Pseudomonadati</taxon>
        <taxon>Pseudomonadota</taxon>
        <taxon>Gammaproteobacteria</taxon>
        <taxon>Methylococcales</taxon>
        <taxon>Methylococcaceae</taxon>
        <taxon>Methylobacter</taxon>
    </lineage>
</organism>
<dbReference type="Gene3D" id="2.30.30.110">
    <property type="match status" value="1"/>
</dbReference>
<comment type="caution">
    <text evidence="1">The sequence shown here is derived from an EMBL/GenBank/DDBJ whole genome shotgun (WGS) entry which is preliminary data.</text>
</comment>
<dbReference type="InterPro" id="IPR003477">
    <property type="entry name" value="PemK-like"/>
</dbReference>
<gene>
    <name evidence="1" type="ORF">EKO24_014230</name>
</gene>
<sequence>MPTFESFSIVVVPFPFTDQDTAKKRPALVLSGSLFNTSVGHSVLAMITSAKNSTWLYDVHISDLKSAGLSSASIVRMKLFTLDNRLIIRKAGILANSDQQAVTKAFSKLFDINT</sequence>
<proteinExistence type="predicted"/>
<reference evidence="1 2" key="1">
    <citation type="journal article" date="2019" name="Antonie Van Leeuwenhoek">
        <title>Description of 'Ca. Methylobacter oryzae' KRF1, a novel species from the environmentally important Methylobacter clade 2.</title>
        <authorList>
            <person name="Khatri K."/>
            <person name="Mohite J.A."/>
            <person name="Pandit P.S."/>
            <person name="Bahulikar R."/>
            <person name="Rahalkar M.C."/>
        </authorList>
    </citation>
    <scope>NUCLEOTIDE SEQUENCE [LARGE SCALE GENOMIC DNA]</scope>
    <source>
        <strain evidence="1 2">KRF1</strain>
    </source>
</reference>
<dbReference type="EMBL" id="RYFG02000105">
    <property type="protein sequence ID" value="TRW92910.1"/>
    <property type="molecule type" value="Genomic_DNA"/>
</dbReference>
<keyword evidence="2" id="KW-1185">Reference proteome</keyword>
<dbReference type="Pfam" id="PF02452">
    <property type="entry name" value="PemK_toxin"/>
    <property type="match status" value="1"/>
</dbReference>
<evidence type="ECO:0000313" key="2">
    <source>
        <dbReference type="Proteomes" id="UP000733744"/>
    </source>
</evidence>
<evidence type="ECO:0000313" key="1">
    <source>
        <dbReference type="EMBL" id="TRW92910.1"/>
    </source>
</evidence>
<protein>
    <submittedName>
        <fullName evidence="1">Type II toxin-antitoxin system PemK/MazF family toxin</fullName>
    </submittedName>
</protein>